<sequence length="234" mass="26259">MASHQCANAYTTSASHTEIADQTCAKCKSIWYCSKTCQAEDWPVHKLPCSAIQRCGDRPSPKHRLVYHFSSNATKPRARWVLPERELQHTCGHFGKRETEMLRDTYAVQLVGSRMVFDSRSCFPRAYPESAAAPVDPRSFMTTLPIFQCYHLTDESLPISPAMTALIGEGNTEGIETEDPRTPWFLHGPVVLAMLDKAPSESTVLRMRDVVASHLTCVKKFCVRQPSSGLLRQD</sequence>
<reference evidence="7" key="1">
    <citation type="submission" date="2017-03" db="EMBL/GenBank/DDBJ databases">
        <title>Genomes of endolithic fungi from Antarctica.</title>
        <authorList>
            <person name="Coleine C."/>
            <person name="Masonjones S."/>
            <person name="Stajich J.E."/>
        </authorList>
    </citation>
    <scope>NUCLEOTIDE SEQUENCE [LARGE SCALE GENOMIC DNA]</scope>
    <source>
        <strain evidence="7">CCFEE 5527</strain>
    </source>
</reference>
<dbReference type="Pfam" id="PF01753">
    <property type="entry name" value="zf-MYND"/>
    <property type="match status" value="1"/>
</dbReference>
<dbReference type="Gene3D" id="6.10.140.2220">
    <property type="match status" value="1"/>
</dbReference>
<organism evidence="6 7">
    <name type="scientific">Cryoendolithus antarcticus</name>
    <dbReference type="NCBI Taxonomy" id="1507870"/>
    <lineage>
        <taxon>Eukaryota</taxon>
        <taxon>Fungi</taxon>
        <taxon>Dikarya</taxon>
        <taxon>Ascomycota</taxon>
        <taxon>Pezizomycotina</taxon>
        <taxon>Dothideomycetes</taxon>
        <taxon>Dothideomycetidae</taxon>
        <taxon>Cladosporiales</taxon>
        <taxon>Cladosporiaceae</taxon>
        <taxon>Cryoendolithus</taxon>
    </lineage>
</organism>
<evidence type="ECO:0000256" key="3">
    <source>
        <dbReference type="ARBA" id="ARBA00022833"/>
    </source>
</evidence>
<dbReference type="OrthoDB" id="437457at2759"/>
<dbReference type="InterPro" id="IPR002893">
    <property type="entry name" value="Znf_MYND"/>
</dbReference>
<evidence type="ECO:0000256" key="4">
    <source>
        <dbReference type="PROSITE-ProRule" id="PRU00134"/>
    </source>
</evidence>
<dbReference type="GO" id="GO:0008270">
    <property type="term" value="F:zinc ion binding"/>
    <property type="evidence" value="ECO:0007669"/>
    <property type="project" value="UniProtKB-KW"/>
</dbReference>
<dbReference type="EMBL" id="NAJO01000015">
    <property type="protein sequence ID" value="OQO06931.1"/>
    <property type="molecule type" value="Genomic_DNA"/>
</dbReference>
<accession>A0A1V8T6P2</accession>
<proteinExistence type="predicted"/>
<dbReference type="InParanoid" id="A0A1V8T6P2"/>
<keyword evidence="7" id="KW-1185">Reference proteome</keyword>
<keyword evidence="3" id="KW-0862">Zinc</keyword>
<evidence type="ECO:0000313" key="7">
    <source>
        <dbReference type="Proteomes" id="UP000192596"/>
    </source>
</evidence>
<comment type="caution">
    <text evidence="6">The sequence shown here is derived from an EMBL/GenBank/DDBJ whole genome shotgun (WGS) entry which is preliminary data.</text>
</comment>
<keyword evidence="2 4" id="KW-0863">Zinc-finger</keyword>
<dbReference type="PROSITE" id="PS50865">
    <property type="entry name" value="ZF_MYND_2"/>
    <property type="match status" value="1"/>
</dbReference>
<dbReference type="AlphaFoldDB" id="A0A1V8T6P2"/>
<evidence type="ECO:0000256" key="2">
    <source>
        <dbReference type="ARBA" id="ARBA00022771"/>
    </source>
</evidence>
<name>A0A1V8T6P2_9PEZI</name>
<keyword evidence="1" id="KW-0479">Metal-binding</keyword>
<evidence type="ECO:0000313" key="6">
    <source>
        <dbReference type="EMBL" id="OQO06931.1"/>
    </source>
</evidence>
<protein>
    <recommendedName>
        <fullName evidence="5">MYND-type domain-containing protein</fullName>
    </recommendedName>
</protein>
<feature type="domain" description="MYND-type" evidence="5">
    <location>
        <begin position="6"/>
        <end position="49"/>
    </location>
</feature>
<dbReference type="Proteomes" id="UP000192596">
    <property type="component" value="Unassembled WGS sequence"/>
</dbReference>
<evidence type="ECO:0000259" key="5">
    <source>
        <dbReference type="PROSITE" id="PS50865"/>
    </source>
</evidence>
<dbReference type="STRING" id="1507870.A0A1V8T6P2"/>
<dbReference type="SUPFAM" id="SSF144232">
    <property type="entry name" value="HIT/MYND zinc finger-like"/>
    <property type="match status" value="1"/>
</dbReference>
<gene>
    <name evidence="6" type="ORF">B0A48_07497</name>
</gene>
<evidence type="ECO:0000256" key="1">
    <source>
        <dbReference type="ARBA" id="ARBA00022723"/>
    </source>
</evidence>